<evidence type="ECO:0000256" key="13">
    <source>
        <dbReference type="PIRSR" id="PIRSR006468-1"/>
    </source>
</evidence>
<keyword evidence="6 16" id="KW-0032">Aminotransferase</keyword>
<dbReference type="GO" id="GO:0010326">
    <property type="term" value="F:methionine-oxo-acid transaminase activity"/>
    <property type="evidence" value="ECO:0007669"/>
    <property type="project" value="RHEA"/>
</dbReference>
<dbReference type="eggNOG" id="KOG0975">
    <property type="taxonomic scope" value="Eukaryota"/>
</dbReference>
<comment type="pathway">
    <text evidence="2">Amino-acid biosynthesis; L-isoleucine biosynthesis; L-isoleucine from 2-oxobutanoate: step 4/4.</text>
</comment>
<evidence type="ECO:0000256" key="12">
    <source>
        <dbReference type="ARBA" id="ARBA00060556"/>
    </source>
</evidence>
<dbReference type="GeneID" id="13884882"/>
<dbReference type="PANTHER" id="PTHR11825">
    <property type="entry name" value="SUBGROUP IIII AMINOTRANSFERASE"/>
    <property type="match status" value="1"/>
</dbReference>
<keyword evidence="7 16" id="KW-0028">Amino-acid biosynthesis</keyword>
<accession>H2ARK1</accession>
<dbReference type="AlphaFoldDB" id="H2ARK1"/>
<evidence type="ECO:0000256" key="6">
    <source>
        <dbReference type="ARBA" id="ARBA00022576"/>
    </source>
</evidence>
<keyword evidence="9 15" id="KW-0663">Pyridoxal phosphate</keyword>
<dbReference type="GO" id="GO:0009099">
    <property type="term" value="P:L-valine biosynthetic process"/>
    <property type="evidence" value="ECO:0007669"/>
    <property type="project" value="TreeGrafter"/>
</dbReference>
<evidence type="ECO:0000256" key="5">
    <source>
        <dbReference type="ARBA" id="ARBA00009320"/>
    </source>
</evidence>
<evidence type="ECO:0000256" key="11">
    <source>
        <dbReference type="ARBA" id="ARBA00051136"/>
    </source>
</evidence>
<feature type="modified residue" description="N6-(pyridoxal phosphate)lysine" evidence="13">
    <location>
        <position position="223"/>
    </location>
</feature>
<dbReference type="InterPro" id="IPR018300">
    <property type="entry name" value="Aminotrans_IV_CS"/>
</dbReference>
<dbReference type="SUPFAM" id="SSF56752">
    <property type="entry name" value="D-aminoacid aminotransferase-like PLP-dependent enzymes"/>
    <property type="match status" value="1"/>
</dbReference>
<dbReference type="GO" id="GO:0009098">
    <property type="term" value="P:L-leucine biosynthetic process"/>
    <property type="evidence" value="ECO:0007669"/>
    <property type="project" value="TreeGrafter"/>
</dbReference>
<name>H2ARK1_KAZAF</name>
<dbReference type="InterPro" id="IPR005786">
    <property type="entry name" value="B_amino_transII"/>
</dbReference>
<keyword evidence="10 16" id="KW-0100">Branched-chain amino acid biosynthesis</keyword>
<dbReference type="EC" id="2.6.1.42" evidence="16"/>
<comment type="catalytic activity">
    <reaction evidence="11">
        <text>a 2-oxocarboxylate + L-methionine = 4-methylsulfanyl-2-oxobutanoate + an L-alpha-amino acid</text>
        <dbReference type="Rhea" id="RHEA:31763"/>
        <dbReference type="ChEBI" id="CHEBI:16723"/>
        <dbReference type="ChEBI" id="CHEBI:35179"/>
        <dbReference type="ChEBI" id="CHEBI:57844"/>
        <dbReference type="ChEBI" id="CHEBI:59869"/>
    </reaction>
    <physiologicalReaction direction="right-to-left" evidence="11">
        <dbReference type="Rhea" id="RHEA:31765"/>
    </physiologicalReaction>
</comment>
<dbReference type="KEGG" id="kaf:KAFR_0B07030"/>
<evidence type="ECO:0000313" key="17">
    <source>
        <dbReference type="EMBL" id="CCF57001.1"/>
    </source>
</evidence>
<comment type="similarity">
    <text evidence="5 14">Belongs to the class-IV pyridoxal-phosphate-dependent aminotransferase family.</text>
</comment>
<dbReference type="InParanoid" id="H2ARK1"/>
<dbReference type="InterPro" id="IPR043131">
    <property type="entry name" value="BCAT-like_N"/>
</dbReference>
<comment type="pathway">
    <text evidence="12">Amino-acid biosynthesis; L-methionine biosynthesis via salvage pathway; L-methionine from S-methyl-5-thio-alpha-D-ribose 1-phosphate: step 6/6.</text>
</comment>
<dbReference type="RefSeq" id="XP_003956136.1">
    <property type="nucleotide sequence ID" value="XM_003956087.1"/>
</dbReference>
<dbReference type="CDD" id="cd01557">
    <property type="entry name" value="BCAT_beta_family"/>
    <property type="match status" value="1"/>
</dbReference>
<dbReference type="GO" id="GO:0052656">
    <property type="term" value="F:L-isoleucine-2-oxoglutarate transaminase activity"/>
    <property type="evidence" value="ECO:0007669"/>
    <property type="project" value="RHEA"/>
</dbReference>
<reference evidence="17 18" key="1">
    <citation type="journal article" date="2011" name="Proc. Natl. Acad. Sci. U.S.A.">
        <title>Evolutionary erosion of yeast sex chromosomes by mating-type switching accidents.</title>
        <authorList>
            <person name="Gordon J.L."/>
            <person name="Armisen D."/>
            <person name="Proux-Wera E."/>
            <person name="Oheigeartaigh S.S."/>
            <person name="Byrne K.P."/>
            <person name="Wolfe K.H."/>
        </authorList>
    </citation>
    <scope>NUCLEOTIDE SEQUENCE [LARGE SCALE GENOMIC DNA]</scope>
    <source>
        <strain evidence="18">ATCC 22294 / BCRC 22015 / CBS 2517 / CECT 1963 / NBRC 1671 / NRRL Y-8276</strain>
    </source>
</reference>
<dbReference type="PROSITE" id="PS00770">
    <property type="entry name" value="AA_TRANSFER_CLASS_4"/>
    <property type="match status" value="1"/>
</dbReference>
<sequence>MMVYNSSFRFSVSRILPSVRTVHTAPLKAANVKITGIKTPSQPKPNEQLVFGKTFTDHMLTVEWTKASGWGIPEIKPYGNLSLDPSACVFHYGFELFEGLKAYRTEDNKITMFRPDKNMERMNKSAARICLPTFDSEELIKLMGKLIQQDKHLVPEGKGYSLYIRPTLIGTTNALGVSTPDRALLYVITSPVGPYYKTGFKAVGLEATDYATRAWPGGCGDKKLGANYAPCILPQLQAAERGYQQNLWLFGPEKNITEVGTMNVFFAFKDSSTGKKELVTAPLDGTILEGVTRDSILALAREKLDPSEWNINERYYSINEVEERASKGELLEAFGSGTAAVVSPIKTIGWTGNDIDVPLLPGEQSGPLTKDIAKWIADIQYGRVSHGNWSRIVADLNTDAI</sequence>
<dbReference type="PANTHER" id="PTHR11825:SF44">
    <property type="entry name" value="BRANCHED-CHAIN-AMINO-ACID AMINOTRANSFERASE"/>
    <property type="match status" value="1"/>
</dbReference>
<dbReference type="InterPro" id="IPR036038">
    <property type="entry name" value="Aminotransferase-like"/>
</dbReference>
<evidence type="ECO:0000256" key="3">
    <source>
        <dbReference type="ARBA" id="ARBA00004931"/>
    </source>
</evidence>
<dbReference type="FunFam" id="3.30.470.10:FF:000005">
    <property type="entry name" value="Branched-chain-amino-acid aminotransferase"/>
    <property type="match status" value="1"/>
</dbReference>
<dbReference type="Gene3D" id="3.20.10.10">
    <property type="entry name" value="D-amino Acid Aminotransferase, subunit A, domain 2"/>
    <property type="match status" value="1"/>
</dbReference>
<dbReference type="HOGENOM" id="CLU_031922_0_1_1"/>
<evidence type="ECO:0000256" key="7">
    <source>
        <dbReference type="ARBA" id="ARBA00022605"/>
    </source>
</evidence>
<dbReference type="Gene3D" id="3.30.470.10">
    <property type="match status" value="1"/>
</dbReference>
<dbReference type="InterPro" id="IPR043132">
    <property type="entry name" value="BCAT-like_C"/>
</dbReference>
<dbReference type="FunCoup" id="H2ARK1">
    <property type="interactions" value="665"/>
</dbReference>
<evidence type="ECO:0000313" key="18">
    <source>
        <dbReference type="Proteomes" id="UP000005220"/>
    </source>
</evidence>
<comment type="catalytic activity">
    <reaction evidence="16">
        <text>L-isoleucine + 2-oxoglutarate = (S)-3-methyl-2-oxopentanoate + L-glutamate</text>
        <dbReference type="Rhea" id="RHEA:24801"/>
        <dbReference type="ChEBI" id="CHEBI:16810"/>
        <dbReference type="ChEBI" id="CHEBI:29985"/>
        <dbReference type="ChEBI" id="CHEBI:35146"/>
        <dbReference type="ChEBI" id="CHEBI:58045"/>
        <dbReference type="EC" id="2.6.1.42"/>
    </reaction>
</comment>
<protein>
    <recommendedName>
        <fullName evidence="16">Branched-chain-amino-acid aminotransferase</fullName>
        <ecNumber evidence="16">2.6.1.42</ecNumber>
    </recommendedName>
</protein>
<keyword evidence="8 16" id="KW-0808">Transferase</keyword>
<dbReference type="FunFam" id="3.20.10.10:FF:000004">
    <property type="entry name" value="Branched-chain-amino-acid aminotransferase"/>
    <property type="match status" value="1"/>
</dbReference>
<keyword evidence="18" id="KW-1185">Reference proteome</keyword>
<gene>
    <name evidence="17" type="primary">KAFR0B07030</name>
    <name evidence="17" type="ORF">KAFR_0B07030</name>
</gene>
<comment type="catalytic activity">
    <reaction evidence="16">
        <text>L-leucine + 2-oxoglutarate = 4-methyl-2-oxopentanoate + L-glutamate</text>
        <dbReference type="Rhea" id="RHEA:18321"/>
        <dbReference type="ChEBI" id="CHEBI:16810"/>
        <dbReference type="ChEBI" id="CHEBI:17865"/>
        <dbReference type="ChEBI" id="CHEBI:29985"/>
        <dbReference type="ChEBI" id="CHEBI:57427"/>
        <dbReference type="EC" id="2.6.1.42"/>
    </reaction>
</comment>
<comment type="cofactor">
    <cofactor evidence="1 15">
        <name>pyridoxal 5'-phosphate</name>
        <dbReference type="ChEBI" id="CHEBI:597326"/>
    </cofactor>
</comment>
<evidence type="ECO:0000256" key="1">
    <source>
        <dbReference type="ARBA" id="ARBA00001933"/>
    </source>
</evidence>
<dbReference type="PIRSF" id="PIRSF006468">
    <property type="entry name" value="BCAT1"/>
    <property type="match status" value="1"/>
</dbReference>
<proteinExistence type="inferred from homology"/>
<organism evidence="17 18">
    <name type="scientific">Kazachstania africana (strain ATCC 22294 / BCRC 22015 / CBS 2517 / CECT 1963 / NBRC 1671 / NRRL Y-8276)</name>
    <name type="common">Yeast</name>
    <name type="synonym">Kluyveromyces africanus</name>
    <dbReference type="NCBI Taxonomy" id="1071382"/>
    <lineage>
        <taxon>Eukaryota</taxon>
        <taxon>Fungi</taxon>
        <taxon>Dikarya</taxon>
        <taxon>Ascomycota</taxon>
        <taxon>Saccharomycotina</taxon>
        <taxon>Saccharomycetes</taxon>
        <taxon>Saccharomycetales</taxon>
        <taxon>Saccharomycetaceae</taxon>
        <taxon>Kazachstania</taxon>
    </lineage>
</organism>
<dbReference type="GO" id="GO:0052655">
    <property type="term" value="F:L-valine-2-oxoglutarate transaminase activity"/>
    <property type="evidence" value="ECO:0007669"/>
    <property type="project" value="RHEA"/>
</dbReference>
<dbReference type="InterPro" id="IPR033939">
    <property type="entry name" value="BCAT_family"/>
</dbReference>
<dbReference type="Pfam" id="PF01063">
    <property type="entry name" value="Aminotran_4"/>
    <property type="match status" value="1"/>
</dbReference>
<dbReference type="Proteomes" id="UP000005220">
    <property type="component" value="Chromosome 2"/>
</dbReference>
<evidence type="ECO:0000256" key="10">
    <source>
        <dbReference type="ARBA" id="ARBA00023304"/>
    </source>
</evidence>
<dbReference type="EMBL" id="HE650822">
    <property type="protein sequence ID" value="CCF57001.1"/>
    <property type="molecule type" value="Genomic_DNA"/>
</dbReference>
<dbReference type="NCBIfam" id="TIGR01123">
    <property type="entry name" value="ilvE_II"/>
    <property type="match status" value="1"/>
</dbReference>
<dbReference type="InterPro" id="IPR001544">
    <property type="entry name" value="Aminotrans_IV"/>
</dbReference>
<evidence type="ECO:0000256" key="2">
    <source>
        <dbReference type="ARBA" id="ARBA00004824"/>
    </source>
</evidence>
<comment type="pathway">
    <text evidence="3">Amino-acid biosynthesis; L-valine biosynthesis; L-valine from pyruvate: step 4/4.</text>
</comment>
<dbReference type="OrthoDB" id="1732691at2759"/>
<comment type="pathway">
    <text evidence="4">Amino-acid biosynthesis; L-leucine biosynthesis; L-leucine from 3-methyl-2-oxobutanoate: step 4/4.</text>
</comment>
<evidence type="ECO:0000256" key="16">
    <source>
        <dbReference type="RuleBase" id="RU004517"/>
    </source>
</evidence>
<comment type="catalytic activity">
    <reaction evidence="16">
        <text>L-valine + 2-oxoglutarate = 3-methyl-2-oxobutanoate + L-glutamate</text>
        <dbReference type="Rhea" id="RHEA:24813"/>
        <dbReference type="ChEBI" id="CHEBI:11851"/>
        <dbReference type="ChEBI" id="CHEBI:16810"/>
        <dbReference type="ChEBI" id="CHEBI:29985"/>
        <dbReference type="ChEBI" id="CHEBI:57762"/>
        <dbReference type="EC" id="2.6.1.42"/>
    </reaction>
</comment>
<evidence type="ECO:0000256" key="4">
    <source>
        <dbReference type="ARBA" id="ARBA00005072"/>
    </source>
</evidence>
<dbReference type="GO" id="GO:0005759">
    <property type="term" value="C:mitochondrial matrix"/>
    <property type="evidence" value="ECO:0007669"/>
    <property type="project" value="EnsemblFungi"/>
</dbReference>
<evidence type="ECO:0000256" key="15">
    <source>
        <dbReference type="RuleBase" id="RU004516"/>
    </source>
</evidence>
<evidence type="ECO:0000256" key="9">
    <source>
        <dbReference type="ARBA" id="ARBA00022898"/>
    </source>
</evidence>
<evidence type="ECO:0000256" key="14">
    <source>
        <dbReference type="RuleBase" id="RU004106"/>
    </source>
</evidence>
<dbReference type="GO" id="GO:0009083">
    <property type="term" value="P:branched-chain amino acid catabolic process"/>
    <property type="evidence" value="ECO:0007669"/>
    <property type="project" value="EnsemblFungi"/>
</dbReference>
<dbReference type="NCBIfam" id="NF009897">
    <property type="entry name" value="PRK13357.1"/>
    <property type="match status" value="1"/>
</dbReference>
<dbReference type="STRING" id="1071382.H2ARK1"/>
<evidence type="ECO:0000256" key="8">
    <source>
        <dbReference type="ARBA" id="ARBA00022679"/>
    </source>
</evidence>
<dbReference type="GO" id="GO:0052654">
    <property type="term" value="F:L-leucine-2-oxoglutarate transaminase activity"/>
    <property type="evidence" value="ECO:0007669"/>
    <property type="project" value="RHEA"/>
</dbReference>